<organism evidence="1 2">
    <name type="scientific">Tistlia consotensis USBA 355</name>
    <dbReference type="NCBI Taxonomy" id="560819"/>
    <lineage>
        <taxon>Bacteria</taxon>
        <taxon>Pseudomonadati</taxon>
        <taxon>Pseudomonadota</taxon>
        <taxon>Alphaproteobacteria</taxon>
        <taxon>Rhodospirillales</taxon>
        <taxon>Rhodovibrionaceae</taxon>
        <taxon>Tistlia</taxon>
    </lineage>
</organism>
<gene>
    <name evidence="1" type="ORF">SAMN05428998_10381</name>
</gene>
<reference evidence="1 2" key="1">
    <citation type="submission" date="2017-04" db="EMBL/GenBank/DDBJ databases">
        <authorList>
            <person name="Afonso C.L."/>
            <person name="Miller P.J."/>
            <person name="Scott M.A."/>
            <person name="Spackman E."/>
            <person name="Goraichik I."/>
            <person name="Dimitrov K.M."/>
            <person name="Suarez D.L."/>
            <person name="Swayne D.E."/>
        </authorList>
    </citation>
    <scope>NUCLEOTIDE SEQUENCE [LARGE SCALE GENOMIC DNA]</scope>
    <source>
        <strain evidence="1 2">USBA 355</strain>
    </source>
</reference>
<dbReference type="Proteomes" id="UP000192917">
    <property type="component" value="Unassembled WGS sequence"/>
</dbReference>
<evidence type="ECO:0000313" key="1">
    <source>
        <dbReference type="EMBL" id="SMF02774.1"/>
    </source>
</evidence>
<protein>
    <submittedName>
        <fullName evidence="1">Uncharacterized protein</fullName>
    </submittedName>
</protein>
<dbReference type="RefSeq" id="WP_085121533.1">
    <property type="nucleotide sequence ID" value="NZ_FWZX01000003.1"/>
</dbReference>
<accession>A0A1Y6BE40</accession>
<dbReference type="PROSITE" id="PS51257">
    <property type="entry name" value="PROKAR_LIPOPROTEIN"/>
    <property type="match status" value="1"/>
</dbReference>
<dbReference type="AlphaFoldDB" id="A0A1Y6BE40"/>
<name>A0A1Y6BE40_9PROT</name>
<proteinExistence type="predicted"/>
<dbReference type="EMBL" id="FWZX01000003">
    <property type="protein sequence ID" value="SMF02774.1"/>
    <property type="molecule type" value="Genomic_DNA"/>
</dbReference>
<evidence type="ECO:0000313" key="2">
    <source>
        <dbReference type="Proteomes" id="UP000192917"/>
    </source>
</evidence>
<keyword evidence="2" id="KW-1185">Reference proteome</keyword>
<sequence>MADRRFSATLPAFAGVLLLTAGLVGGCARSVSPTTATAGPEQKVYASGYPFRPAPFYNLDDLDELSGPEGYTAGY</sequence>